<gene>
    <name evidence="1" type="ORF">T03_7546</name>
</gene>
<name>A0A0V1D9A5_TRIBR</name>
<reference evidence="1 2" key="1">
    <citation type="submission" date="2015-01" db="EMBL/GenBank/DDBJ databases">
        <title>Evolution of Trichinella species and genotypes.</title>
        <authorList>
            <person name="Korhonen P.K."/>
            <person name="Edoardo P."/>
            <person name="Giuseppe L.R."/>
            <person name="Gasser R.B."/>
        </authorList>
    </citation>
    <scope>NUCLEOTIDE SEQUENCE [LARGE SCALE GENOMIC DNA]</scope>
    <source>
        <strain evidence="1">ISS120</strain>
    </source>
</reference>
<proteinExistence type="predicted"/>
<keyword evidence="2" id="KW-1185">Reference proteome</keyword>
<sequence>MIANGKIFIVAAARCEVAVYTNTSLIYSLIFPLILNHTRGSSVQYMIPCYDDVTSNAPVTLTPITDKERAINNSPHFQEFARRHILLTGRRIRYLLCYVLGCTDNTACCLFARLAEIEMG</sequence>
<dbReference type="AlphaFoldDB" id="A0A0V1D9A5"/>
<evidence type="ECO:0000313" key="2">
    <source>
        <dbReference type="Proteomes" id="UP000054653"/>
    </source>
</evidence>
<accession>A0A0V1D9A5</accession>
<dbReference type="EMBL" id="JYDI01000023">
    <property type="protein sequence ID" value="KRY58189.1"/>
    <property type="molecule type" value="Genomic_DNA"/>
</dbReference>
<evidence type="ECO:0000313" key="1">
    <source>
        <dbReference type="EMBL" id="KRY58189.1"/>
    </source>
</evidence>
<protein>
    <submittedName>
        <fullName evidence="1">Uncharacterized protein</fullName>
    </submittedName>
</protein>
<dbReference type="Proteomes" id="UP000054653">
    <property type="component" value="Unassembled WGS sequence"/>
</dbReference>
<comment type="caution">
    <text evidence="1">The sequence shown here is derived from an EMBL/GenBank/DDBJ whole genome shotgun (WGS) entry which is preliminary data.</text>
</comment>
<organism evidence="1 2">
    <name type="scientific">Trichinella britovi</name>
    <name type="common">Parasitic roundworm</name>
    <dbReference type="NCBI Taxonomy" id="45882"/>
    <lineage>
        <taxon>Eukaryota</taxon>
        <taxon>Metazoa</taxon>
        <taxon>Ecdysozoa</taxon>
        <taxon>Nematoda</taxon>
        <taxon>Enoplea</taxon>
        <taxon>Dorylaimia</taxon>
        <taxon>Trichinellida</taxon>
        <taxon>Trichinellidae</taxon>
        <taxon>Trichinella</taxon>
    </lineage>
</organism>